<dbReference type="RefSeq" id="WP_092559495.1">
    <property type="nucleotide sequence ID" value="NZ_FOYZ01000003.1"/>
</dbReference>
<sequence length="327" mass="35357">MKRNIAIGISLVCIVVIAGFLAMNGRPASKDTYKIGIVQIVDHTSLNTIRTTFIDQLKELGYEDGKEISIDYQNAQNDQSLLKTICQKFVSNKYDLIVAIATPSAQAAISETDDIPVLFTACTDPISSGLVDSLEKPGKNATGTSDYVPLTKSVELADRITPGITRIGTIYNPGETVSTVMIEELKEYTSKNNMELYEATITSTADTQQAVESIIDKVDAIFLTTDNTVASSMNLIANIAGKKKIPVYAGADSMVQDGALAGCGVDYEQLAIQTAQMAVEIIQGKEPAEMPVQRLEESFIFLNTSTAKQIDVTFPDDVISDATNIFE</sequence>
<gene>
    <name evidence="1" type="ORF">SAMN05661086_00883</name>
</gene>
<dbReference type="AlphaFoldDB" id="A0A1I6IN27"/>
<accession>A0A1I6IN27</accession>
<dbReference type="OrthoDB" id="9776955at2"/>
<dbReference type="EMBL" id="FOYZ01000003">
    <property type="protein sequence ID" value="SFR67690.1"/>
    <property type="molecule type" value="Genomic_DNA"/>
</dbReference>
<dbReference type="SUPFAM" id="SSF53822">
    <property type="entry name" value="Periplasmic binding protein-like I"/>
    <property type="match status" value="1"/>
</dbReference>
<dbReference type="InterPro" id="IPR028082">
    <property type="entry name" value="Peripla_BP_I"/>
</dbReference>
<dbReference type="InterPro" id="IPR007487">
    <property type="entry name" value="ABC_transpt-TYRBP-like"/>
</dbReference>
<organism evidence="1 2">
    <name type="scientific">Anaeromicropila populeti</name>
    <dbReference type="NCBI Taxonomy" id="37658"/>
    <lineage>
        <taxon>Bacteria</taxon>
        <taxon>Bacillati</taxon>
        <taxon>Bacillota</taxon>
        <taxon>Clostridia</taxon>
        <taxon>Lachnospirales</taxon>
        <taxon>Lachnospiraceae</taxon>
        <taxon>Anaeromicropila</taxon>
    </lineage>
</organism>
<dbReference type="PANTHER" id="PTHR35271:SF1">
    <property type="entry name" value="ABC TRANSPORTER, SUBSTRATE-BINDING LIPOPROTEIN"/>
    <property type="match status" value="1"/>
</dbReference>
<proteinExistence type="predicted"/>
<keyword evidence="2" id="KW-1185">Reference proteome</keyword>
<dbReference type="Gene3D" id="3.40.50.2300">
    <property type="match status" value="2"/>
</dbReference>
<dbReference type="Pfam" id="PF04392">
    <property type="entry name" value="ABC_sub_bind"/>
    <property type="match status" value="1"/>
</dbReference>
<evidence type="ECO:0000313" key="2">
    <source>
        <dbReference type="Proteomes" id="UP000199659"/>
    </source>
</evidence>
<name>A0A1I6IN27_9FIRM</name>
<dbReference type="PANTHER" id="PTHR35271">
    <property type="entry name" value="ABC TRANSPORTER, SUBSTRATE-BINDING LIPOPROTEIN-RELATED"/>
    <property type="match status" value="1"/>
</dbReference>
<dbReference type="STRING" id="37658.SAMN05661086_00883"/>
<protein>
    <submittedName>
        <fullName evidence="1">Putative ABC transport system substrate-binding protein</fullName>
    </submittedName>
</protein>
<evidence type="ECO:0000313" key="1">
    <source>
        <dbReference type="EMBL" id="SFR67690.1"/>
    </source>
</evidence>
<dbReference type="Proteomes" id="UP000199659">
    <property type="component" value="Unassembled WGS sequence"/>
</dbReference>
<reference evidence="1 2" key="1">
    <citation type="submission" date="2016-10" db="EMBL/GenBank/DDBJ databases">
        <authorList>
            <person name="de Groot N.N."/>
        </authorList>
    </citation>
    <scope>NUCLEOTIDE SEQUENCE [LARGE SCALE GENOMIC DNA]</scope>
    <source>
        <strain evidence="1 2">743A</strain>
    </source>
</reference>
<dbReference type="CDD" id="cd06325">
    <property type="entry name" value="PBP1_ABC_unchar_transporter"/>
    <property type="match status" value="1"/>
</dbReference>